<name>A0A392TCQ8_9FABA</name>
<organism evidence="1 2">
    <name type="scientific">Trifolium medium</name>
    <dbReference type="NCBI Taxonomy" id="97028"/>
    <lineage>
        <taxon>Eukaryota</taxon>
        <taxon>Viridiplantae</taxon>
        <taxon>Streptophyta</taxon>
        <taxon>Embryophyta</taxon>
        <taxon>Tracheophyta</taxon>
        <taxon>Spermatophyta</taxon>
        <taxon>Magnoliopsida</taxon>
        <taxon>eudicotyledons</taxon>
        <taxon>Gunneridae</taxon>
        <taxon>Pentapetalae</taxon>
        <taxon>rosids</taxon>
        <taxon>fabids</taxon>
        <taxon>Fabales</taxon>
        <taxon>Fabaceae</taxon>
        <taxon>Papilionoideae</taxon>
        <taxon>50 kb inversion clade</taxon>
        <taxon>NPAAA clade</taxon>
        <taxon>Hologalegina</taxon>
        <taxon>IRL clade</taxon>
        <taxon>Trifolieae</taxon>
        <taxon>Trifolium</taxon>
    </lineage>
</organism>
<accession>A0A392TCQ8</accession>
<proteinExistence type="predicted"/>
<dbReference type="AlphaFoldDB" id="A0A392TCQ8"/>
<dbReference type="Proteomes" id="UP000265520">
    <property type="component" value="Unassembled WGS sequence"/>
</dbReference>
<evidence type="ECO:0000313" key="2">
    <source>
        <dbReference type="Proteomes" id="UP000265520"/>
    </source>
</evidence>
<reference evidence="1 2" key="1">
    <citation type="journal article" date="2018" name="Front. Plant Sci.">
        <title>Red Clover (Trifolium pratense) and Zigzag Clover (T. medium) - A Picture of Genomic Similarities and Differences.</title>
        <authorList>
            <person name="Dluhosova J."/>
            <person name="Istvanek J."/>
            <person name="Nedelnik J."/>
            <person name="Repkova J."/>
        </authorList>
    </citation>
    <scope>NUCLEOTIDE SEQUENCE [LARGE SCALE GENOMIC DNA]</scope>
    <source>
        <strain evidence="2">cv. 10/8</strain>
        <tissue evidence="1">Leaf</tissue>
    </source>
</reference>
<evidence type="ECO:0000313" key="1">
    <source>
        <dbReference type="EMBL" id="MCI58931.1"/>
    </source>
</evidence>
<keyword evidence="2" id="KW-1185">Reference proteome</keyword>
<protein>
    <submittedName>
        <fullName evidence="1">Uncharacterized protein</fullName>
    </submittedName>
</protein>
<dbReference type="EMBL" id="LXQA010554154">
    <property type="protein sequence ID" value="MCI58931.1"/>
    <property type="molecule type" value="Genomic_DNA"/>
</dbReference>
<feature type="non-terminal residue" evidence="1">
    <location>
        <position position="36"/>
    </location>
</feature>
<sequence>MYGAIFGMKKATWLADGSVLPKLAHKFTPPSFCFTP</sequence>
<comment type="caution">
    <text evidence="1">The sequence shown here is derived from an EMBL/GenBank/DDBJ whole genome shotgun (WGS) entry which is preliminary data.</text>
</comment>